<evidence type="ECO:0000256" key="4">
    <source>
        <dbReference type="ARBA" id="ARBA00022692"/>
    </source>
</evidence>
<feature type="transmembrane region" description="Helical" evidence="7">
    <location>
        <begin position="228"/>
        <end position="250"/>
    </location>
</feature>
<feature type="transmembrane region" description="Helical" evidence="7">
    <location>
        <begin position="76"/>
        <end position="93"/>
    </location>
</feature>
<evidence type="ECO:0000313" key="8">
    <source>
        <dbReference type="EMBL" id="PIA28321.1"/>
    </source>
</evidence>
<dbReference type="PANTHER" id="PTHR14233:SF18">
    <property type="entry name" value="OS05G0444300 PROTEIN"/>
    <property type="match status" value="1"/>
</dbReference>
<dbReference type="InParanoid" id="A0A2G5CAM3"/>
<accession>A0A2G5CAM3</accession>
<evidence type="ECO:0000256" key="7">
    <source>
        <dbReference type="SAM" id="Phobius"/>
    </source>
</evidence>
<keyword evidence="5 7" id="KW-1133">Transmembrane helix</keyword>
<organism evidence="8 9">
    <name type="scientific">Aquilegia coerulea</name>
    <name type="common">Rocky mountain columbine</name>
    <dbReference type="NCBI Taxonomy" id="218851"/>
    <lineage>
        <taxon>Eukaryota</taxon>
        <taxon>Viridiplantae</taxon>
        <taxon>Streptophyta</taxon>
        <taxon>Embryophyta</taxon>
        <taxon>Tracheophyta</taxon>
        <taxon>Spermatophyta</taxon>
        <taxon>Magnoliopsida</taxon>
        <taxon>Ranunculales</taxon>
        <taxon>Ranunculaceae</taxon>
        <taxon>Thalictroideae</taxon>
        <taxon>Aquilegia</taxon>
    </lineage>
</organism>
<dbReference type="GO" id="GO:0022857">
    <property type="term" value="F:transmembrane transporter activity"/>
    <property type="evidence" value="ECO:0007669"/>
    <property type="project" value="InterPro"/>
</dbReference>
<gene>
    <name evidence="8" type="ORF">AQUCO_07200167v1</name>
</gene>
<dbReference type="InterPro" id="IPR052221">
    <property type="entry name" value="SLC35F_Transporter"/>
</dbReference>
<dbReference type="SUPFAM" id="SSF103481">
    <property type="entry name" value="Multidrug resistance efflux transporter EmrE"/>
    <property type="match status" value="2"/>
</dbReference>
<feature type="transmembrane region" description="Helical" evidence="7">
    <location>
        <begin position="257"/>
        <end position="277"/>
    </location>
</feature>
<feature type="transmembrane region" description="Helical" evidence="7">
    <location>
        <begin position="99"/>
        <end position="123"/>
    </location>
</feature>
<proteinExistence type="inferred from homology"/>
<dbReference type="PANTHER" id="PTHR14233">
    <property type="entry name" value="DUF914-RELATED"/>
    <property type="match status" value="1"/>
</dbReference>
<dbReference type="InterPro" id="IPR009262">
    <property type="entry name" value="SLC35_F1/F2/F6"/>
</dbReference>
<keyword evidence="3" id="KW-0813">Transport</keyword>
<keyword evidence="4 7" id="KW-0812">Transmembrane</keyword>
<comment type="similarity">
    <text evidence="2">Belongs to the SLC35F solute transporter family.</text>
</comment>
<feature type="transmembrane region" description="Helical" evidence="7">
    <location>
        <begin position="161"/>
        <end position="180"/>
    </location>
</feature>
<evidence type="ECO:0000313" key="9">
    <source>
        <dbReference type="Proteomes" id="UP000230069"/>
    </source>
</evidence>
<dbReference type="EMBL" id="KZ305089">
    <property type="protein sequence ID" value="PIA28321.1"/>
    <property type="molecule type" value="Genomic_DNA"/>
</dbReference>
<evidence type="ECO:0008006" key="10">
    <source>
        <dbReference type="Google" id="ProtNLM"/>
    </source>
</evidence>
<reference evidence="8 9" key="1">
    <citation type="submission" date="2017-09" db="EMBL/GenBank/DDBJ databases">
        <title>WGS assembly of Aquilegia coerulea Goldsmith.</title>
        <authorList>
            <person name="Hodges S."/>
            <person name="Kramer E."/>
            <person name="Nordborg M."/>
            <person name="Tomkins J."/>
            <person name="Borevitz J."/>
            <person name="Derieg N."/>
            <person name="Yan J."/>
            <person name="Mihaltcheva S."/>
            <person name="Hayes R.D."/>
            <person name="Rokhsar D."/>
        </authorList>
    </citation>
    <scope>NUCLEOTIDE SEQUENCE [LARGE SCALE GENOMIC DNA]</scope>
    <source>
        <strain evidence="9">cv. Goldsmith</strain>
    </source>
</reference>
<protein>
    <recommendedName>
        <fullName evidence="10">EamA domain-containing protein</fullName>
    </recommendedName>
</protein>
<evidence type="ECO:0000256" key="5">
    <source>
        <dbReference type="ARBA" id="ARBA00022989"/>
    </source>
</evidence>
<dbReference type="Proteomes" id="UP000230069">
    <property type="component" value="Unassembled WGS sequence"/>
</dbReference>
<name>A0A2G5CAM3_AQUCA</name>
<feature type="transmembrane region" description="Helical" evidence="7">
    <location>
        <begin position="45"/>
        <end position="64"/>
    </location>
</feature>
<feature type="transmembrane region" description="Helical" evidence="7">
    <location>
        <begin position="283"/>
        <end position="302"/>
    </location>
</feature>
<feature type="transmembrane region" description="Helical" evidence="7">
    <location>
        <begin position="130"/>
        <end position="149"/>
    </location>
</feature>
<keyword evidence="6 7" id="KW-0472">Membrane</keyword>
<evidence type="ECO:0000256" key="1">
    <source>
        <dbReference type="ARBA" id="ARBA00004141"/>
    </source>
</evidence>
<dbReference type="Pfam" id="PF06027">
    <property type="entry name" value="SLC35F"/>
    <property type="match status" value="1"/>
</dbReference>
<comment type="subcellular location">
    <subcellularLocation>
        <location evidence="1">Membrane</location>
        <topology evidence="1">Multi-pass membrane protein</topology>
    </subcellularLocation>
</comment>
<evidence type="ECO:0000256" key="2">
    <source>
        <dbReference type="ARBA" id="ARBA00007863"/>
    </source>
</evidence>
<sequence>MMNNWWRNKDVSRLLFALFLGQLVSLALAILGFISSLLANQGVHAPLTQSFFGYLSLAFVYIPILLSRRQKLMVPWYWYALAGFIDATGNYLINKAYQFSSITSVTLLACWTIPWVIILTWIFIGTRYSIGQFVGSAICIGGLALVFLSDAKESGSGGRNPIWGDVLVLSGTICFAISNVGEEFCVKKRDRVEYISMLAVFGLIVTMCEEISMFERENLQAIKWSPKIISIFAAYAFSSFVFYTILPFALKIGGSTLFNLSALTTNMWAVVIRLFFYHNKVEWLYFLSIAVVTIGLIIYSVTDKDLGTATDIEVGESNIPYQALAAENDFSHEIMSEQRGLVT</sequence>
<dbReference type="InterPro" id="IPR037185">
    <property type="entry name" value="EmrE-like"/>
</dbReference>
<dbReference type="AlphaFoldDB" id="A0A2G5CAM3"/>
<feature type="transmembrane region" description="Helical" evidence="7">
    <location>
        <begin position="192"/>
        <end position="208"/>
    </location>
</feature>
<dbReference type="OrthoDB" id="429955at2759"/>
<dbReference type="GO" id="GO:0016020">
    <property type="term" value="C:membrane"/>
    <property type="evidence" value="ECO:0007669"/>
    <property type="project" value="UniProtKB-SubCell"/>
</dbReference>
<evidence type="ECO:0000256" key="3">
    <source>
        <dbReference type="ARBA" id="ARBA00022448"/>
    </source>
</evidence>
<dbReference type="STRING" id="218851.A0A2G5CAM3"/>
<keyword evidence="9" id="KW-1185">Reference proteome</keyword>
<evidence type="ECO:0000256" key="6">
    <source>
        <dbReference type="ARBA" id="ARBA00023136"/>
    </source>
</evidence>